<dbReference type="PANTHER" id="PTHR45619">
    <property type="entry name" value="SERINE/THREONINE-PROTEIN PHOSPHATASE PP2A-RELATED"/>
    <property type="match status" value="1"/>
</dbReference>
<dbReference type="SMART" id="SM00156">
    <property type="entry name" value="PP2Ac"/>
    <property type="match status" value="1"/>
</dbReference>
<dbReference type="Proteomes" id="UP000821853">
    <property type="component" value="Chromosome 5"/>
</dbReference>
<proteinExistence type="predicted"/>
<reference evidence="6 7" key="1">
    <citation type="journal article" date="2020" name="Cell">
        <title>Large-Scale Comparative Analyses of Tick Genomes Elucidate Their Genetic Diversity and Vector Capacities.</title>
        <authorList>
            <consortium name="Tick Genome and Microbiome Consortium (TIGMIC)"/>
            <person name="Jia N."/>
            <person name="Wang J."/>
            <person name="Shi W."/>
            <person name="Du L."/>
            <person name="Sun Y."/>
            <person name="Zhan W."/>
            <person name="Jiang J.F."/>
            <person name="Wang Q."/>
            <person name="Zhang B."/>
            <person name="Ji P."/>
            <person name="Bell-Sakyi L."/>
            <person name="Cui X.M."/>
            <person name="Yuan T.T."/>
            <person name="Jiang B.G."/>
            <person name="Yang W.F."/>
            <person name="Lam T.T."/>
            <person name="Chang Q.C."/>
            <person name="Ding S.J."/>
            <person name="Wang X.J."/>
            <person name="Zhu J.G."/>
            <person name="Ruan X.D."/>
            <person name="Zhao L."/>
            <person name="Wei J.T."/>
            <person name="Ye R.Z."/>
            <person name="Que T.C."/>
            <person name="Du C.H."/>
            <person name="Zhou Y.H."/>
            <person name="Cheng J.X."/>
            <person name="Dai P.F."/>
            <person name="Guo W.B."/>
            <person name="Han X.H."/>
            <person name="Huang E.J."/>
            <person name="Li L.F."/>
            <person name="Wei W."/>
            <person name="Gao Y.C."/>
            <person name="Liu J.Z."/>
            <person name="Shao H.Z."/>
            <person name="Wang X."/>
            <person name="Wang C.C."/>
            <person name="Yang T.C."/>
            <person name="Huo Q.B."/>
            <person name="Li W."/>
            <person name="Chen H.Y."/>
            <person name="Chen S.E."/>
            <person name="Zhou L.G."/>
            <person name="Ni X.B."/>
            <person name="Tian J.H."/>
            <person name="Sheng Y."/>
            <person name="Liu T."/>
            <person name="Pan Y.S."/>
            <person name="Xia L.Y."/>
            <person name="Li J."/>
            <person name="Zhao F."/>
            <person name="Cao W.C."/>
        </authorList>
    </citation>
    <scope>NUCLEOTIDE SEQUENCE [LARGE SCALE GENOMIC DNA]</scope>
    <source>
        <strain evidence="6">HaeL-2018</strain>
    </source>
</reference>
<dbReference type="GO" id="GO:0004722">
    <property type="term" value="F:protein serine/threonine phosphatase activity"/>
    <property type="evidence" value="ECO:0007669"/>
    <property type="project" value="InterPro"/>
</dbReference>
<dbReference type="InterPro" id="IPR029052">
    <property type="entry name" value="Metallo-depent_PP-like"/>
</dbReference>
<comment type="caution">
    <text evidence="6">The sequence shown here is derived from an EMBL/GenBank/DDBJ whole genome shotgun (WGS) entry which is preliminary data.</text>
</comment>
<dbReference type="PRINTS" id="PR00114">
    <property type="entry name" value="STPHPHTASE"/>
</dbReference>
<dbReference type="AlphaFoldDB" id="A0A9J6GLK3"/>
<evidence type="ECO:0000313" key="6">
    <source>
        <dbReference type="EMBL" id="KAH9376203.1"/>
    </source>
</evidence>
<gene>
    <name evidence="6" type="ORF">HPB48_009783</name>
</gene>
<evidence type="ECO:0000313" key="7">
    <source>
        <dbReference type="Proteomes" id="UP000821853"/>
    </source>
</evidence>
<dbReference type="SUPFAM" id="SSF56300">
    <property type="entry name" value="Metallo-dependent phosphatases"/>
    <property type="match status" value="1"/>
</dbReference>
<evidence type="ECO:0000256" key="3">
    <source>
        <dbReference type="ARBA" id="ARBA00023211"/>
    </source>
</evidence>
<dbReference type="InterPro" id="IPR006186">
    <property type="entry name" value="Ser/Thr-sp_prot-phosphatase"/>
</dbReference>
<evidence type="ECO:0000256" key="4">
    <source>
        <dbReference type="SAM" id="MobiDB-lite"/>
    </source>
</evidence>
<dbReference type="Gene3D" id="3.60.21.10">
    <property type="match status" value="1"/>
</dbReference>
<keyword evidence="2" id="KW-0378">Hydrolase</keyword>
<protein>
    <recommendedName>
        <fullName evidence="5">Serine/threonine specific protein phosphatases domain-containing protein</fullName>
    </recommendedName>
</protein>
<dbReference type="InterPro" id="IPR047129">
    <property type="entry name" value="PPA2-like"/>
</dbReference>
<organism evidence="6 7">
    <name type="scientific">Haemaphysalis longicornis</name>
    <name type="common">Bush tick</name>
    <dbReference type="NCBI Taxonomy" id="44386"/>
    <lineage>
        <taxon>Eukaryota</taxon>
        <taxon>Metazoa</taxon>
        <taxon>Ecdysozoa</taxon>
        <taxon>Arthropoda</taxon>
        <taxon>Chelicerata</taxon>
        <taxon>Arachnida</taxon>
        <taxon>Acari</taxon>
        <taxon>Parasitiformes</taxon>
        <taxon>Ixodida</taxon>
        <taxon>Ixodoidea</taxon>
        <taxon>Ixodidae</taxon>
        <taxon>Haemaphysalinae</taxon>
        <taxon>Haemaphysalis</taxon>
    </lineage>
</organism>
<feature type="domain" description="Serine/threonine specific protein phosphatases" evidence="5">
    <location>
        <begin position="66"/>
        <end position="317"/>
    </location>
</feature>
<name>A0A9J6GLK3_HAELO</name>
<sequence>MKKELDKGKKLWGDETAFCLRSQRIELDHTFQKIDQSRSLRIFPAWKLVPQQRLNPSPFVARKKTLKANDSGAVIFHLHCTDRRHGRFICRLNCGPFAMNDPARAYSRDEFHVDTTASSRVCVAPLIRLFKGHHKNRHITQVFGFYDECFRKYRTSAIWRYCTDVYESLHLSALVDARVLSVLDILSPSARTLVQVCTVQRLQKVPHTEHLCGLLWTDPEEIGGCSASLISEDYVFGSDTGSKFNSTDNLNFVCHVHALVRAALQWRSEKSLVTVFSAPIYRCICVCNSAMFELHDNQTSSKTSTTPHTIRSGDPVKTKITNRKQMLHYLN</sequence>
<dbReference type="EMBL" id="JABSTR010000007">
    <property type="protein sequence ID" value="KAH9376203.1"/>
    <property type="molecule type" value="Genomic_DNA"/>
</dbReference>
<evidence type="ECO:0000259" key="5">
    <source>
        <dbReference type="SMART" id="SM00156"/>
    </source>
</evidence>
<keyword evidence="3" id="KW-0464">Manganese</keyword>
<accession>A0A9J6GLK3</accession>
<feature type="compositionally biased region" description="Polar residues" evidence="4">
    <location>
        <begin position="298"/>
        <end position="309"/>
    </location>
</feature>
<evidence type="ECO:0000256" key="2">
    <source>
        <dbReference type="ARBA" id="ARBA00022801"/>
    </source>
</evidence>
<evidence type="ECO:0000256" key="1">
    <source>
        <dbReference type="ARBA" id="ARBA00022723"/>
    </source>
</evidence>
<dbReference type="VEuPathDB" id="VectorBase:HLOH_042104"/>
<feature type="region of interest" description="Disordered" evidence="4">
    <location>
        <begin position="298"/>
        <end position="317"/>
    </location>
</feature>
<keyword evidence="1" id="KW-0479">Metal-binding</keyword>
<dbReference type="GO" id="GO:0046872">
    <property type="term" value="F:metal ion binding"/>
    <property type="evidence" value="ECO:0007669"/>
    <property type="project" value="UniProtKB-KW"/>
</dbReference>
<keyword evidence="7" id="KW-1185">Reference proteome</keyword>